<evidence type="ECO:0000313" key="2">
    <source>
        <dbReference type="EMBL" id="KAI9638489.1"/>
    </source>
</evidence>
<feature type="compositionally biased region" description="Basic and acidic residues" evidence="1">
    <location>
        <begin position="21"/>
        <end position="40"/>
    </location>
</feature>
<feature type="region of interest" description="Disordered" evidence="1">
    <location>
        <begin position="1"/>
        <end position="40"/>
    </location>
</feature>
<organism evidence="2 3">
    <name type="scientific">Dioszegia hungarica</name>
    <dbReference type="NCBI Taxonomy" id="4972"/>
    <lineage>
        <taxon>Eukaryota</taxon>
        <taxon>Fungi</taxon>
        <taxon>Dikarya</taxon>
        <taxon>Basidiomycota</taxon>
        <taxon>Agaricomycotina</taxon>
        <taxon>Tremellomycetes</taxon>
        <taxon>Tremellales</taxon>
        <taxon>Bulleribasidiaceae</taxon>
        <taxon>Dioszegia</taxon>
    </lineage>
</organism>
<dbReference type="AlphaFoldDB" id="A0AA38LY15"/>
<accession>A0AA38LY15</accession>
<sequence>MAPMHPVANSQHARVSSDMGSWRRPESNKSKPSESTGDEKVTALEGQVAELMVQLGECHAALFDIEGFYADRLTESSTDRTLRPDFPQDLSADLEPSDLRAVYTRQASQERRRVNQVWKAQQKTIRTQELAIKFLQAQATQLRAHQDPEGATTRASRLQTENDLLRKTLSERTATAFDIQRLSYCLGSEMMAAHNAGAGDTESGRMSLEHYAWKRLQEMGVTQFAPSLGLGLDLPSHPPGFGAVGDWLEQTSVSN</sequence>
<evidence type="ECO:0000256" key="1">
    <source>
        <dbReference type="SAM" id="MobiDB-lite"/>
    </source>
</evidence>
<dbReference type="RefSeq" id="XP_052948266.1">
    <property type="nucleotide sequence ID" value="XM_053092196.1"/>
</dbReference>
<evidence type="ECO:0000313" key="3">
    <source>
        <dbReference type="Proteomes" id="UP001164286"/>
    </source>
</evidence>
<dbReference type="EMBL" id="JAKWFO010000003">
    <property type="protein sequence ID" value="KAI9638489.1"/>
    <property type="molecule type" value="Genomic_DNA"/>
</dbReference>
<name>A0AA38LY15_9TREE</name>
<dbReference type="GeneID" id="77731401"/>
<reference evidence="2" key="1">
    <citation type="journal article" date="2022" name="G3 (Bethesda)">
        <title>High quality genome of the basidiomycete yeast Dioszegia hungarica PDD-24b-2 isolated from cloud water.</title>
        <authorList>
            <person name="Jarrige D."/>
            <person name="Haridas S."/>
            <person name="Bleykasten-Grosshans C."/>
            <person name="Joly M."/>
            <person name="Nadalig T."/>
            <person name="Sancelme M."/>
            <person name="Vuilleumier S."/>
            <person name="Grigoriev I.V."/>
            <person name="Amato P."/>
            <person name="Bringel F."/>
        </authorList>
    </citation>
    <scope>NUCLEOTIDE SEQUENCE</scope>
    <source>
        <strain evidence="2">PDD-24b-2</strain>
    </source>
</reference>
<gene>
    <name evidence="2" type="ORF">MKK02DRAFT_42884</name>
</gene>
<keyword evidence="3" id="KW-1185">Reference proteome</keyword>
<proteinExistence type="predicted"/>
<protein>
    <submittedName>
        <fullName evidence="2">Uncharacterized protein</fullName>
    </submittedName>
</protein>
<comment type="caution">
    <text evidence="2">The sequence shown here is derived from an EMBL/GenBank/DDBJ whole genome shotgun (WGS) entry which is preliminary data.</text>
</comment>
<dbReference type="Proteomes" id="UP001164286">
    <property type="component" value="Unassembled WGS sequence"/>
</dbReference>